<name>A0A918WXU5_9ACTN</name>
<dbReference type="RefSeq" id="WP_189821458.1">
    <property type="nucleotide sequence ID" value="NZ_BMVC01000005.1"/>
</dbReference>
<keyword evidence="1" id="KW-0472">Membrane</keyword>
<reference evidence="2" key="2">
    <citation type="submission" date="2020-09" db="EMBL/GenBank/DDBJ databases">
        <authorList>
            <person name="Sun Q."/>
            <person name="Ohkuma M."/>
        </authorList>
    </citation>
    <scope>NUCLEOTIDE SEQUENCE</scope>
    <source>
        <strain evidence="2">JCM 4637</strain>
    </source>
</reference>
<gene>
    <name evidence="2" type="ORF">GCM10010334_31640</name>
</gene>
<proteinExistence type="predicted"/>
<keyword evidence="1" id="KW-1133">Transmembrane helix</keyword>
<evidence type="ECO:0008006" key="4">
    <source>
        <dbReference type="Google" id="ProtNLM"/>
    </source>
</evidence>
<accession>A0A918WXU5</accession>
<organism evidence="2 3">
    <name type="scientific">Streptomyces finlayi</name>
    <dbReference type="NCBI Taxonomy" id="67296"/>
    <lineage>
        <taxon>Bacteria</taxon>
        <taxon>Bacillati</taxon>
        <taxon>Actinomycetota</taxon>
        <taxon>Actinomycetes</taxon>
        <taxon>Kitasatosporales</taxon>
        <taxon>Streptomycetaceae</taxon>
        <taxon>Streptomyces</taxon>
    </lineage>
</organism>
<dbReference type="NCBIfam" id="NF033218">
    <property type="entry name" value="anchor_AmaP"/>
    <property type="match status" value="1"/>
</dbReference>
<dbReference type="AlphaFoldDB" id="A0A918WXU5"/>
<reference evidence="2" key="1">
    <citation type="journal article" date="2014" name="Int. J. Syst. Evol. Microbiol.">
        <title>Complete genome sequence of Corynebacterium casei LMG S-19264T (=DSM 44701T), isolated from a smear-ripened cheese.</title>
        <authorList>
            <consortium name="US DOE Joint Genome Institute (JGI-PGF)"/>
            <person name="Walter F."/>
            <person name="Albersmeier A."/>
            <person name="Kalinowski J."/>
            <person name="Ruckert C."/>
        </authorList>
    </citation>
    <scope>NUCLEOTIDE SEQUENCE</scope>
    <source>
        <strain evidence="2">JCM 4637</strain>
    </source>
</reference>
<sequence length="190" mass="20434">MRNPVNRVLLGLTGLALIALGGTALAAGLGASVPSWWLFSGRDDVLLSAAERTRWRDEGWWWPAVVASLAVVAVLGLWWLLVQLRGKRLGTVRVGDPESSVLLRGRALERVLGEEVESVPGVDRATVSLMGRQDAPRARITLTLTPSSTPSGVLTEVTESALTRAGTSIGTPRLPALVRLRAHGRTHRVR</sequence>
<comment type="caution">
    <text evidence="2">The sequence shown here is derived from an EMBL/GenBank/DDBJ whole genome shotgun (WGS) entry which is preliminary data.</text>
</comment>
<protein>
    <recommendedName>
        <fullName evidence="4">Alkaline shock response membrane anchor protein AmaP</fullName>
    </recommendedName>
</protein>
<evidence type="ECO:0000313" key="3">
    <source>
        <dbReference type="Proteomes" id="UP000638353"/>
    </source>
</evidence>
<dbReference type="Proteomes" id="UP000638353">
    <property type="component" value="Unassembled WGS sequence"/>
</dbReference>
<keyword evidence="1" id="KW-0812">Transmembrane</keyword>
<evidence type="ECO:0000256" key="1">
    <source>
        <dbReference type="SAM" id="Phobius"/>
    </source>
</evidence>
<dbReference type="EMBL" id="BMVC01000005">
    <property type="protein sequence ID" value="GHC93955.1"/>
    <property type="molecule type" value="Genomic_DNA"/>
</dbReference>
<feature type="transmembrane region" description="Helical" evidence="1">
    <location>
        <begin position="60"/>
        <end position="81"/>
    </location>
</feature>
<evidence type="ECO:0000313" key="2">
    <source>
        <dbReference type="EMBL" id="GHC93955.1"/>
    </source>
</evidence>